<dbReference type="Pfam" id="PF00226">
    <property type="entry name" value="DnaJ"/>
    <property type="match status" value="1"/>
</dbReference>
<gene>
    <name evidence="8" type="primary">dnaJ</name>
    <name evidence="12" type="ORF">A2847_02620</name>
</gene>
<dbReference type="PROSITE" id="PS51188">
    <property type="entry name" value="ZF_CR"/>
    <property type="match status" value="1"/>
</dbReference>
<dbReference type="InterPro" id="IPR012724">
    <property type="entry name" value="DnaJ"/>
</dbReference>
<organism evidence="12 13">
    <name type="scientific">Candidatus Sungbacteria bacterium RIFCSPHIGHO2_01_FULL_50_25</name>
    <dbReference type="NCBI Taxonomy" id="1802265"/>
    <lineage>
        <taxon>Bacteria</taxon>
        <taxon>Candidatus Sungiibacteriota</taxon>
    </lineage>
</organism>
<evidence type="ECO:0000256" key="3">
    <source>
        <dbReference type="ARBA" id="ARBA00022771"/>
    </source>
</evidence>
<dbReference type="GO" id="GO:0009408">
    <property type="term" value="P:response to heat"/>
    <property type="evidence" value="ECO:0007669"/>
    <property type="project" value="InterPro"/>
</dbReference>
<dbReference type="PANTHER" id="PTHR43096:SF52">
    <property type="entry name" value="DNAJ HOMOLOG 1, MITOCHONDRIAL-RELATED"/>
    <property type="match status" value="1"/>
</dbReference>
<comment type="domain">
    <text evidence="8">The J domain is necessary and sufficient to stimulate DnaK ATPase activity. Zinc center 1 plays an important role in the autonomous, DnaK-independent chaperone activity of DnaJ. Zinc center 2 is essential for interaction with DnaK and for DnaJ activity.</text>
</comment>
<dbReference type="SUPFAM" id="SSF57938">
    <property type="entry name" value="DnaJ/Hsp40 cysteine-rich domain"/>
    <property type="match status" value="1"/>
</dbReference>
<dbReference type="GO" id="GO:0042026">
    <property type="term" value="P:protein refolding"/>
    <property type="evidence" value="ECO:0007669"/>
    <property type="project" value="TreeGrafter"/>
</dbReference>
<dbReference type="InterPro" id="IPR008971">
    <property type="entry name" value="HSP40/DnaJ_pept-bd"/>
</dbReference>
<dbReference type="CDD" id="cd06257">
    <property type="entry name" value="DnaJ"/>
    <property type="match status" value="1"/>
</dbReference>
<dbReference type="InterPro" id="IPR001305">
    <property type="entry name" value="HSP_DnaJ_Cys-rich_dom"/>
</dbReference>
<feature type="binding site" evidence="8">
    <location>
        <position position="213"/>
    </location>
    <ligand>
        <name>Zn(2+)</name>
        <dbReference type="ChEBI" id="CHEBI:29105"/>
        <label>1</label>
    </ligand>
</feature>
<comment type="cofactor">
    <cofactor evidence="8">
        <name>Zn(2+)</name>
        <dbReference type="ChEBI" id="CHEBI:29105"/>
    </cofactor>
    <text evidence="8">Binds 2 Zn(2+) ions per monomer.</text>
</comment>
<comment type="caution">
    <text evidence="12">The sequence shown here is derived from an EMBL/GenBank/DDBJ whole genome shotgun (WGS) entry which is preliminary data.</text>
</comment>
<feature type="zinc finger region" description="CR-type" evidence="9">
    <location>
        <begin position="143"/>
        <end position="225"/>
    </location>
</feature>
<dbReference type="PROSITE" id="PS50076">
    <property type="entry name" value="DNAJ_2"/>
    <property type="match status" value="1"/>
</dbReference>
<feature type="binding site" evidence="8">
    <location>
        <position position="159"/>
    </location>
    <ligand>
        <name>Zn(2+)</name>
        <dbReference type="ChEBI" id="CHEBI:29105"/>
        <label>1</label>
    </ligand>
</feature>
<evidence type="ECO:0000256" key="8">
    <source>
        <dbReference type="HAMAP-Rule" id="MF_01152"/>
    </source>
</evidence>
<dbReference type="GO" id="GO:0005737">
    <property type="term" value="C:cytoplasm"/>
    <property type="evidence" value="ECO:0007669"/>
    <property type="project" value="UniProtKB-SubCell"/>
</dbReference>
<dbReference type="EMBL" id="MHQD01000029">
    <property type="protein sequence ID" value="OGZ95730.1"/>
    <property type="molecule type" value="Genomic_DNA"/>
</dbReference>
<dbReference type="SUPFAM" id="SSF49493">
    <property type="entry name" value="HSP40/DnaJ peptide-binding domain"/>
    <property type="match status" value="2"/>
</dbReference>
<evidence type="ECO:0000256" key="4">
    <source>
        <dbReference type="ARBA" id="ARBA00022833"/>
    </source>
</evidence>
<keyword evidence="4 8" id="KW-0862">Zinc</keyword>
<evidence type="ECO:0000256" key="9">
    <source>
        <dbReference type="PROSITE-ProRule" id="PRU00546"/>
    </source>
</evidence>
<protein>
    <recommendedName>
        <fullName evidence="7 8">Chaperone protein DnaJ</fullName>
    </recommendedName>
</protein>
<dbReference type="Pfam" id="PF01556">
    <property type="entry name" value="DnaJ_C"/>
    <property type="match status" value="1"/>
</dbReference>
<dbReference type="InterPro" id="IPR001623">
    <property type="entry name" value="DnaJ_domain"/>
</dbReference>
<dbReference type="GO" id="GO:0005524">
    <property type="term" value="F:ATP binding"/>
    <property type="evidence" value="ECO:0007669"/>
    <property type="project" value="InterPro"/>
</dbReference>
<feature type="binding site" evidence="8">
    <location>
        <position position="173"/>
    </location>
    <ligand>
        <name>Zn(2+)</name>
        <dbReference type="ChEBI" id="CHEBI:29105"/>
        <label>2</label>
    </ligand>
</feature>
<feature type="binding site" evidence="8">
    <location>
        <position position="216"/>
    </location>
    <ligand>
        <name>Zn(2+)</name>
        <dbReference type="ChEBI" id="CHEBI:29105"/>
        <label>1</label>
    </ligand>
</feature>
<dbReference type="GO" id="GO:0031072">
    <property type="term" value="F:heat shock protein binding"/>
    <property type="evidence" value="ECO:0007669"/>
    <property type="project" value="InterPro"/>
</dbReference>
<dbReference type="InterPro" id="IPR036410">
    <property type="entry name" value="HSP_DnaJ_Cys-rich_dom_sf"/>
</dbReference>
<dbReference type="Proteomes" id="UP000178574">
    <property type="component" value="Unassembled WGS sequence"/>
</dbReference>
<evidence type="ECO:0000256" key="5">
    <source>
        <dbReference type="ARBA" id="ARBA00023186"/>
    </source>
</evidence>
<evidence type="ECO:0000259" key="11">
    <source>
        <dbReference type="PROSITE" id="PS51188"/>
    </source>
</evidence>
<dbReference type="InterPro" id="IPR036869">
    <property type="entry name" value="J_dom_sf"/>
</dbReference>
<feature type="binding site" evidence="8">
    <location>
        <position position="202"/>
    </location>
    <ligand>
        <name>Zn(2+)</name>
        <dbReference type="ChEBI" id="CHEBI:29105"/>
        <label>2</label>
    </ligand>
</feature>
<feature type="repeat" description="CXXCXGXG motif" evidence="8">
    <location>
        <begin position="213"/>
        <end position="220"/>
    </location>
</feature>
<dbReference type="PANTHER" id="PTHR43096">
    <property type="entry name" value="DNAJ HOMOLOG 1, MITOCHONDRIAL-RELATED"/>
    <property type="match status" value="1"/>
</dbReference>
<dbReference type="FunFam" id="2.10.230.10:FF:000002">
    <property type="entry name" value="Molecular chaperone DnaJ"/>
    <property type="match status" value="1"/>
</dbReference>
<dbReference type="HAMAP" id="MF_01152">
    <property type="entry name" value="DnaJ"/>
    <property type="match status" value="1"/>
</dbReference>
<keyword evidence="8" id="KW-0235">DNA replication</keyword>
<accession>A0A1G2KB97</accession>
<feature type="domain" description="J" evidence="10">
    <location>
        <begin position="4"/>
        <end position="65"/>
    </location>
</feature>
<dbReference type="Gene3D" id="1.10.287.110">
    <property type="entry name" value="DnaJ domain"/>
    <property type="match status" value="1"/>
</dbReference>
<dbReference type="GO" id="GO:0006260">
    <property type="term" value="P:DNA replication"/>
    <property type="evidence" value="ECO:0007669"/>
    <property type="project" value="UniProtKB-KW"/>
</dbReference>
<dbReference type="Pfam" id="PF00684">
    <property type="entry name" value="DnaJ_CXXCXGXG"/>
    <property type="match status" value="1"/>
</dbReference>
<keyword evidence="3 8" id="KW-0863">Zinc-finger</keyword>
<sequence length="365" mass="39947">MAKDYYRVLGVPRNASKEEIKKAYRKLAHQYHPDKGGDEARFKEVNEAYQVLSNDQKRSQYDQFGRVFEGGQGPGFGQGGFGFEWPGGIRFEGGAGGNQEFDFSDIFEDFFGGGGGTRTRSRERRGRDVKIELSIPFEESIFGGKNEVELSKLSRCARCGGSGGEPGVKMETCKACDGKGNIQKTQRTFLGSFTQVAACAECQGSGKRPERKCHECYGKGVLNAVERIEVFIPKGIKEGEILKITGKGEASVSGGIPGDLYIQIRVRPHEHFRRQEDDVVMELPIKLSQAVLGDSVDVETLDGGIKLKIPEGTQSGDVLKVRGKGAPSSSGYGRGDLLIQIKVDIPRGISKKTKELIQELKKEGL</sequence>
<evidence type="ECO:0000259" key="10">
    <source>
        <dbReference type="PROSITE" id="PS50076"/>
    </source>
</evidence>
<feature type="repeat" description="CXXCXGXG motif" evidence="8">
    <location>
        <begin position="199"/>
        <end position="206"/>
    </location>
</feature>
<reference evidence="12 13" key="1">
    <citation type="journal article" date="2016" name="Nat. Commun.">
        <title>Thousands of microbial genomes shed light on interconnected biogeochemical processes in an aquifer system.</title>
        <authorList>
            <person name="Anantharaman K."/>
            <person name="Brown C.T."/>
            <person name="Hug L.A."/>
            <person name="Sharon I."/>
            <person name="Castelle C.J."/>
            <person name="Probst A.J."/>
            <person name="Thomas B.C."/>
            <person name="Singh A."/>
            <person name="Wilkins M.J."/>
            <person name="Karaoz U."/>
            <person name="Brodie E.L."/>
            <person name="Williams K.H."/>
            <person name="Hubbard S.S."/>
            <person name="Banfield J.F."/>
        </authorList>
    </citation>
    <scope>NUCLEOTIDE SEQUENCE [LARGE SCALE GENOMIC DNA]</scope>
</reference>
<evidence type="ECO:0000313" key="12">
    <source>
        <dbReference type="EMBL" id="OGZ95730.1"/>
    </source>
</evidence>
<name>A0A1G2KB97_9BACT</name>
<keyword evidence="5 8" id="KW-0143">Chaperone</keyword>
<dbReference type="SMART" id="SM00271">
    <property type="entry name" value="DnaJ"/>
    <property type="match status" value="1"/>
</dbReference>
<evidence type="ECO:0000256" key="2">
    <source>
        <dbReference type="ARBA" id="ARBA00022737"/>
    </source>
</evidence>
<comment type="subcellular location">
    <subcellularLocation>
        <location evidence="8">Cytoplasm</location>
    </subcellularLocation>
</comment>
<comment type="function">
    <text evidence="8">Participates actively in the response to hyperosmotic and heat shock by preventing the aggregation of stress-denatured proteins and by disaggregating proteins, also in an autonomous, DnaK-independent fashion. Unfolded proteins bind initially to DnaJ; upon interaction with the DnaJ-bound protein, DnaK hydrolyzes its bound ATP, resulting in the formation of a stable complex. GrpE releases ADP from DnaK; ATP binding to DnaK triggers the release of the substrate protein, thus completing the reaction cycle. Several rounds of ATP-dependent interactions between DnaJ, DnaK and GrpE are required for fully efficient folding. Also involved, together with DnaK and GrpE, in the DNA replication of plasmids through activation of initiation proteins.</text>
</comment>
<dbReference type="FunFam" id="2.60.260.20:FF:000005">
    <property type="entry name" value="Chaperone protein dnaJ 1, mitochondrial"/>
    <property type="match status" value="1"/>
</dbReference>
<evidence type="ECO:0000256" key="7">
    <source>
        <dbReference type="ARBA" id="ARBA00067609"/>
    </source>
</evidence>
<dbReference type="CDD" id="cd10719">
    <property type="entry name" value="DnaJ_zf"/>
    <property type="match status" value="1"/>
</dbReference>
<feature type="repeat" description="CXXCXGXG motif" evidence="8">
    <location>
        <begin position="156"/>
        <end position="163"/>
    </location>
</feature>
<dbReference type="PROSITE" id="PS00636">
    <property type="entry name" value="DNAJ_1"/>
    <property type="match status" value="1"/>
</dbReference>
<keyword evidence="1 8" id="KW-0479">Metal-binding</keyword>
<dbReference type="CDD" id="cd10747">
    <property type="entry name" value="DnaJ_C"/>
    <property type="match status" value="1"/>
</dbReference>
<feature type="binding site" evidence="8">
    <location>
        <position position="199"/>
    </location>
    <ligand>
        <name>Zn(2+)</name>
        <dbReference type="ChEBI" id="CHEBI:29105"/>
        <label>2</label>
    </ligand>
</feature>
<evidence type="ECO:0000256" key="1">
    <source>
        <dbReference type="ARBA" id="ARBA00022723"/>
    </source>
</evidence>
<evidence type="ECO:0000256" key="6">
    <source>
        <dbReference type="ARBA" id="ARBA00061004"/>
    </source>
</evidence>
<feature type="repeat" description="CXXCXGXG motif" evidence="8">
    <location>
        <begin position="173"/>
        <end position="180"/>
    </location>
</feature>
<dbReference type="Gene3D" id="2.10.230.10">
    <property type="entry name" value="Heat shock protein DnaJ, cysteine-rich domain"/>
    <property type="match status" value="1"/>
</dbReference>
<keyword evidence="8" id="KW-0346">Stress response</keyword>
<dbReference type="InterPro" id="IPR018253">
    <property type="entry name" value="DnaJ_domain_CS"/>
</dbReference>
<feature type="binding site" evidence="8">
    <location>
        <position position="156"/>
    </location>
    <ligand>
        <name>Zn(2+)</name>
        <dbReference type="ChEBI" id="CHEBI:29105"/>
        <label>1</label>
    </ligand>
</feature>
<dbReference type="NCBIfam" id="NF008035">
    <property type="entry name" value="PRK10767.1"/>
    <property type="match status" value="1"/>
</dbReference>
<comment type="subunit">
    <text evidence="8">Homodimer.</text>
</comment>
<dbReference type="PRINTS" id="PR00625">
    <property type="entry name" value="JDOMAIN"/>
</dbReference>
<dbReference type="InterPro" id="IPR002939">
    <property type="entry name" value="DnaJ_C"/>
</dbReference>
<proteinExistence type="inferred from homology"/>
<dbReference type="SUPFAM" id="SSF46565">
    <property type="entry name" value="Chaperone J-domain"/>
    <property type="match status" value="1"/>
</dbReference>
<feature type="domain" description="CR-type" evidence="11">
    <location>
        <begin position="143"/>
        <end position="225"/>
    </location>
</feature>
<evidence type="ECO:0000313" key="13">
    <source>
        <dbReference type="Proteomes" id="UP000178574"/>
    </source>
</evidence>
<dbReference type="GO" id="GO:0051082">
    <property type="term" value="F:unfolded protein binding"/>
    <property type="evidence" value="ECO:0007669"/>
    <property type="project" value="UniProtKB-UniRule"/>
</dbReference>
<dbReference type="Gene3D" id="2.60.260.20">
    <property type="entry name" value="Urease metallochaperone UreE, N-terminal domain"/>
    <property type="match status" value="2"/>
</dbReference>
<dbReference type="AlphaFoldDB" id="A0A1G2KB97"/>
<dbReference type="GO" id="GO:0008270">
    <property type="term" value="F:zinc ion binding"/>
    <property type="evidence" value="ECO:0007669"/>
    <property type="project" value="UniProtKB-UniRule"/>
</dbReference>
<comment type="similarity">
    <text evidence="6 8">Belongs to the DnaJ family.</text>
</comment>
<feature type="binding site" evidence="8">
    <location>
        <position position="176"/>
    </location>
    <ligand>
        <name>Zn(2+)</name>
        <dbReference type="ChEBI" id="CHEBI:29105"/>
        <label>2</label>
    </ligand>
</feature>
<keyword evidence="2 8" id="KW-0677">Repeat</keyword>
<keyword evidence="8" id="KW-0963">Cytoplasm</keyword>
<dbReference type="NCBIfam" id="TIGR02349">
    <property type="entry name" value="DnaJ_bact"/>
    <property type="match status" value="1"/>
</dbReference>